<reference evidence="2 3" key="1">
    <citation type="submission" date="2024-04" db="EMBL/GenBank/DDBJ databases">
        <title>Tritrichomonas musculus Genome.</title>
        <authorList>
            <person name="Alves-Ferreira E."/>
            <person name="Grigg M."/>
            <person name="Lorenzi H."/>
            <person name="Galac M."/>
        </authorList>
    </citation>
    <scope>NUCLEOTIDE SEQUENCE [LARGE SCALE GENOMIC DNA]</scope>
    <source>
        <strain evidence="2 3">EAF2021</strain>
    </source>
</reference>
<dbReference type="InterPro" id="IPR043129">
    <property type="entry name" value="ATPase_NBD"/>
</dbReference>
<comment type="similarity">
    <text evidence="1">Belongs to the actin family.</text>
</comment>
<proteinExistence type="inferred from homology"/>
<dbReference type="SMART" id="SM00268">
    <property type="entry name" value="ACTIN"/>
    <property type="match status" value="1"/>
</dbReference>
<evidence type="ECO:0000313" key="3">
    <source>
        <dbReference type="Proteomes" id="UP001470230"/>
    </source>
</evidence>
<protein>
    <recommendedName>
        <fullName evidence="4">Actin</fullName>
    </recommendedName>
</protein>
<dbReference type="EMBL" id="JAPFFF010000016">
    <property type="protein sequence ID" value="KAK8865335.1"/>
    <property type="molecule type" value="Genomic_DNA"/>
</dbReference>
<dbReference type="PANTHER" id="PTHR11937">
    <property type="entry name" value="ACTIN"/>
    <property type="match status" value="1"/>
</dbReference>
<dbReference type="SUPFAM" id="SSF53067">
    <property type="entry name" value="Actin-like ATPase domain"/>
    <property type="match status" value="2"/>
</dbReference>
<sequence>MSEDIKTIVIDIGSKFSRIGFSGDSDPYSIVHTFVGQAKYVCSMSHVELLYYGDNAYDKYPVMIPFYPVKRGIIEDWVKMELFLKYLFENELRANISEHPVLFTEIPFNPKSNREKIIELMFETYNAPSFFMKNQAVLSLLSSGRNTGVAVESGDEITNIVPIYEGNQIQDSIKRINLGGRDITNNLIKLLENRGYDFNSNIFWNIDELFNNIKEQKCFVSYDYENDMKRANDYNFHYKDDNGFDLQFNKELFMCSEILFNQNCEGNNDEGIDKEIYKSIKKCDEKIQSLLYNNIVLSGGNSMLKGFPERITKELKEMTKNENIGFNIICPENRKNGSWIGGSIFSSNTDIFNKIVIKRSEYDEVGARIVNVKCI</sequence>
<evidence type="ECO:0000313" key="2">
    <source>
        <dbReference type="EMBL" id="KAK8865335.1"/>
    </source>
</evidence>
<dbReference type="Pfam" id="PF00022">
    <property type="entry name" value="Actin"/>
    <property type="match status" value="1"/>
</dbReference>
<organism evidence="2 3">
    <name type="scientific">Tritrichomonas musculus</name>
    <dbReference type="NCBI Taxonomy" id="1915356"/>
    <lineage>
        <taxon>Eukaryota</taxon>
        <taxon>Metamonada</taxon>
        <taxon>Parabasalia</taxon>
        <taxon>Tritrichomonadida</taxon>
        <taxon>Tritrichomonadidae</taxon>
        <taxon>Tritrichomonas</taxon>
    </lineage>
</organism>
<dbReference type="Gene3D" id="3.90.640.10">
    <property type="entry name" value="Actin, Chain A, domain 4"/>
    <property type="match status" value="1"/>
</dbReference>
<dbReference type="Proteomes" id="UP001470230">
    <property type="component" value="Unassembled WGS sequence"/>
</dbReference>
<keyword evidence="3" id="KW-1185">Reference proteome</keyword>
<comment type="caution">
    <text evidence="2">The sequence shown here is derived from an EMBL/GenBank/DDBJ whole genome shotgun (WGS) entry which is preliminary data.</text>
</comment>
<evidence type="ECO:0000256" key="1">
    <source>
        <dbReference type="RuleBase" id="RU000487"/>
    </source>
</evidence>
<accession>A0ABR2IM54</accession>
<gene>
    <name evidence="2" type="ORF">M9Y10_010876</name>
</gene>
<evidence type="ECO:0008006" key="4">
    <source>
        <dbReference type="Google" id="ProtNLM"/>
    </source>
</evidence>
<dbReference type="PRINTS" id="PR00190">
    <property type="entry name" value="ACTIN"/>
</dbReference>
<dbReference type="Gene3D" id="3.30.420.40">
    <property type="match status" value="2"/>
</dbReference>
<dbReference type="InterPro" id="IPR004000">
    <property type="entry name" value="Actin"/>
</dbReference>
<name>A0ABR2IM54_9EUKA</name>